<dbReference type="AlphaFoldDB" id="A0A5N6DH17"/>
<reference evidence="1 2" key="1">
    <citation type="submission" date="2019-04" db="EMBL/GenBank/DDBJ databases">
        <title>Fungal friends and foes A comparative genomics study of 23 Aspergillus species from section Flavi.</title>
        <authorList>
            <consortium name="DOE Joint Genome Institute"/>
            <person name="Kjaerbolling I."/>
            <person name="Vesth T.C."/>
            <person name="Frisvad J.C."/>
            <person name="Nybo J.L."/>
            <person name="Theobald S."/>
            <person name="Kildgaard S."/>
            <person name="Petersen T.I."/>
            <person name="Kuo A."/>
            <person name="Sato A."/>
            <person name="Lyhne E.K."/>
            <person name="Kogle M.E."/>
            <person name="Wiebenga A."/>
            <person name="Kun R.S."/>
            <person name="Lubbers R.J."/>
            <person name="Makela M.R."/>
            <person name="Barry K."/>
            <person name="Chovatia M."/>
            <person name="Clum A."/>
            <person name="Daum C."/>
            <person name="Haridas S."/>
            <person name="He G."/>
            <person name="LaButti K."/>
            <person name="Lipzen A."/>
            <person name="Mondo S."/>
            <person name="Pangilinan J."/>
            <person name="Riley R."/>
            <person name="Salamov A."/>
            <person name="Simmons B.A."/>
            <person name="Magnuson J.K."/>
            <person name="Henrissat B."/>
            <person name="Mortensen U.H."/>
            <person name="Larsen T.O."/>
            <person name="De vries R.P."/>
            <person name="Grigoriev I.V."/>
            <person name="Machida M."/>
            <person name="Baker S.E."/>
            <person name="Andersen M.R."/>
        </authorList>
    </citation>
    <scope>NUCLEOTIDE SEQUENCE [LARGE SCALE GENOMIC DNA]</scope>
    <source>
        <strain evidence="1 2">CBS 117618</strain>
    </source>
</reference>
<organism evidence="1 2">
    <name type="scientific">Aspergillus parasiticus</name>
    <dbReference type="NCBI Taxonomy" id="5067"/>
    <lineage>
        <taxon>Eukaryota</taxon>
        <taxon>Fungi</taxon>
        <taxon>Dikarya</taxon>
        <taxon>Ascomycota</taxon>
        <taxon>Pezizomycotina</taxon>
        <taxon>Eurotiomycetes</taxon>
        <taxon>Eurotiomycetidae</taxon>
        <taxon>Eurotiales</taxon>
        <taxon>Aspergillaceae</taxon>
        <taxon>Aspergillus</taxon>
        <taxon>Aspergillus subgen. Circumdati</taxon>
    </lineage>
</organism>
<dbReference type="VEuPathDB" id="FungiDB:BDV34DRAFT_118635"/>
<sequence length="71" mass="7975">MTSVRLRNGRACLSCGVLYRILRGQACKVNRIVPKGNKGCCLCLRPRNRPVQFALSNKESMNFCLSFISQP</sequence>
<evidence type="ECO:0000313" key="1">
    <source>
        <dbReference type="EMBL" id="KAB8204289.1"/>
    </source>
</evidence>
<proteinExistence type="predicted"/>
<keyword evidence="2" id="KW-1185">Reference proteome</keyword>
<accession>A0A5N6DH17</accession>
<evidence type="ECO:0000313" key="2">
    <source>
        <dbReference type="Proteomes" id="UP000326532"/>
    </source>
</evidence>
<protein>
    <submittedName>
        <fullName evidence="1">Uncharacterized protein</fullName>
    </submittedName>
</protein>
<gene>
    <name evidence="1" type="ORF">BDV34DRAFT_118635</name>
</gene>
<dbReference type="EMBL" id="ML734981">
    <property type="protein sequence ID" value="KAB8204289.1"/>
    <property type="molecule type" value="Genomic_DNA"/>
</dbReference>
<name>A0A5N6DH17_ASPPA</name>
<dbReference type="Proteomes" id="UP000326532">
    <property type="component" value="Unassembled WGS sequence"/>
</dbReference>